<feature type="transmembrane region" description="Helical" evidence="1">
    <location>
        <begin position="12"/>
        <end position="30"/>
    </location>
</feature>
<keyword evidence="1" id="KW-1133">Transmembrane helix</keyword>
<evidence type="ECO:0000256" key="1">
    <source>
        <dbReference type="SAM" id="Phobius"/>
    </source>
</evidence>
<name>A0A0G1MLV8_9BACT</name>
<evidence type="ECO:0000313" key="3">
    <source>
        <dbReference type="Proteomes" id="UP000034329"/>
    </source>
</evidence>
<dbReference type="AlphaFoldDB" id="A0A0G1MLV8"/>
<feature type="transmembrane region" description="Helical" evidence="1">
    <location>
        <begin position="68"/>
        <end position="84"/>
    </location>
</feature>
<organism evidence="2 3">
    <name type="scientific">Candidatus Woesebacteria bacterium GW2011_GWB1_45_5</name>
    <dbReference type="NCBI Taxonomy" id="1618581"/>
    <lineage>
        <taxon>Bacteria</taxon>
        <taxon>Candidatus Woeseibacteriota</taxon>
    </lineage>
</organism>
<evidence type="ECO:0000313" key="2">
    <source>
        <dbReference type="EMBL" id="KKU09149.1"/>
    </source>
</evidence>
<sequence length="85" mass="9586">MRNFARHLPHYLSLFGILIAGFAGLILFSYDKGFQTVVAIATAASYVVWGIVHHYLHRDLHLEVFSEYLAVAVLGLVILFSLILR</sequence>
<feature type="transmembrane region" description="Helical" evidence="1">
    <location>
        <begin position="36"/>
        <end position="56"/>
    </location>
</feature>
<gene>
    <name evidence="2" type="ORF">UX13_C0048G0006</name>
</gene>
<proteinExistence type="predicted"/>
<reference evidence="2 3" key="1">
    <citation type="journal article" date="2015" name="Nature">
        <title>rRNA introns, odd ribosomes, and small enigmatic genomes across a large radiation of phyla.</title>
        <authorList>
            <person name="Brown C.T."/>
            <person name="Hug L.A."/>
            <person name="Thomas B.C."/>
            <person name="Sharon I."/>
            <person name="Castelle C.J."/>
            <person name="Singh A."/>
            <person name="Wilkins M.J."/>
            <person name="Williams K.H."/>
            <person name="Banfield J.F."/>
        </authorList>
    </citation>
    <scope>NUCLEOTIDE SEQUENCE [LARGE SCALE GENOMIC DNA]</scope>
</reference>
<keyword evidence="1" id="KW-0812">Transmembrane</keyword>
<comment type="caution">
    <text evidence="2">The sequence shown here is derived from an EMBL/GenBank/DDBJ whole genome shotgun (WGS) entry which is preliminary data.</text>
</comment>
<protein>
    <submittedName>
        <fullName evidence="2">Uncharacterized protein</fullName>
    </submittedName>
</protein>
<dbReference type="Proteomes" id="UP000034329">
    <property type="component" value="Unassembled WGS sequence"/>
</dbReference>
<dbReference type="EMBL" id="LCLA01000048">
    <property type="protein sequence ID" value="KKU09149.1"/>
    <property type="molecule type" value="Genomic_DNA"/>
</dbReference>
<keyword evidence="1" id="KW-0472">Membrane</keyword>
<accession>A0A0G1MLV8</accession>